<dbReference type="RefSeq" id="WP_039211007.1">
    <property type="nucleotide sequence ID" value="NZ_JSCE01000216.1"/>
</dbReference>
<comment type="caution">
    <text evidence="2">The sequence shown here is derived from an EMBL/GenBank/DDBJ whole genome shotgun (WGS) entry which is preliminary data.</text>
</comment>
<keyword evidence="1" id="KW-0175">Coiled coil</keyword>
<feature type="coiled-coil region" evidence="1">
    <location>
        <begin position="127"/>
        <end position="154"/>
    </location>
</feature>
<protein>
    <submittedName>
        <fullName evidence="2">Antitoxin</fullName>
    </submittedName>
</protein>
<sequence length="164" mass="19358">MKKIDKSGLILCELQAKTFELSAESLSMSSEIFIRRFMNSQISKVLDSGDILETNIQANDLLERVEEQYGPSNYGKTKFSADELYWIGYIYRYFSYTYEKSSLQVYKIVKPKELRQLYLPYHTIDPAQAIERILEAHNQKLDEDEEIYRQLQILKTIREKSADY</sequence>
<evidence type="ECO:0000313" key="3">
    <source>
        <dbReference type="Proteomes" id="UP000030993"/>
    </source>
</evidence>
<organism evidence="2 3">
    <name type="scientific">Anaerovibrio lipolyticus</name>
    <dbReference type="NCBI Taxonomy" id="82374"/>
    <lineage>
        <taxon>Bacteria</taxon>
        <taxon>Bacillati</taxon>
        <taxon>Bacillota</taxon>
        <taxon>Negativicutes</taxon>
        <taxon>Selenomonadales</taxon>
        <taxon>Selenomonadaceae</taxon>
        <taxon>Anaerovibrio</taxon>
    </lineage>
</organism>
<gene>
    <name evidence="2" type="ORF">NZ47_11740</name>
</gene>
<proteinExistence type="predicted"/>
<accession>A0A0B2JWH6</accession>
<dbReference type="EMBL" id="JSCE01000216">
    <property type="protein sequence ID" value="KHM51068.1"/>
    <property type="molecule type" value="Genomic_DNA"/>
</dbReference>
<name>A0A0B2JWH6_9FIRM</name>
<reference evidence="2 3" key="1">
    <citation type="journal article" date="2013" name="PLoS ONE">
        <title>Identification and characterization of three novel lipases belonging to families II and V from Anaerovibrio lipolyticus 5ST.</title>
        <authorList>
            <person name="Prive F."/>
            <person name="Kaderbhai N.N."/>
            <person name="Girdwood S."/>
            <person name="Worgan H.J."/>
            <person name="Pinloche E."/>
            <person name="Scollan N.D."/>
            <person name="Huws S.A."/>
            <person name="Newbold C.J."/>
        </authorList>
    </citation>
    <scope>NUCLEOTIDE SEQUENCE [LARGE SCALE GENOMIC DNA]</scope>
    <source>
        <strain evidence="2 3">5S</strain>
    </source>
</reference>
<keyword evidence="3" id="KW-1185">Reference proteome</keyword>
<evidence type="ECO:0000313" key="2">
    <source>
        <dbReference type="EMBL" id="KHM51068.1"/>
    </source>
</evidence>
<dbReference type="AlphaFoldDB" id="A0A0B2JWH6"/>
<evidence type="ECO:0000256" key="1">
    <source>
        <dbReference type="SAM" id="Coils"/>
    </source>
</evidence>
<dbReference type="Proteomes" id="UP000030993">
    <property type="component" value="Unassembled WGS sequence"/>
</dbReference>